<keyword evidence="6" id="KW-1185">Reference proteome</keyword>
<gene>
    <name evidence="5" type="ORF">SAMN05444368_0141</name>
</gene>
<keyword evidence="2 3" id="KW-0732">Signal</keyword>
<sequence length="389" mass="42913">MRKVKAVTWFCLCFVLLFALTASYTAVAQEKPIKIGLQAPITGQWAYEGEMAKNSVEVALQMIEEQGGILGGRKIEIVIADDASNPRDSALAAQRLVSQRVAAVIGTYGSSVNEPAADIYEANKMIDIGYGSTAVKLTMAKERKYFFRTCGRDDVQGEFFSEYAVGTMKARRIAIMHDNTTFALGVAEEAKRALKQYIDAGVAELVFYDAITPGEKDFTPILTKLRETNPDIWYFTGYFPEAGLLVRQGRELGIKCPFVGGNAAINEDFVKIAGIEYAKGCLMTQEPMPTDLDTPKAKRFLEVYRQKHNTVPTSPWPVYAADALFALTWAIDKAGSTDTDAMLKVLHTNMEGCQGITGSIAFTDRGDRKGILYKMYVVTDKGEMVVYKP</sequence>
<reference evidence="5 6" key="1">
    <citation type="submission" date="2016-11" db="EMBL/GenBank/DDBJ databases">
        <authorList>
            <person name="Varghese N."/>
            <person name="Submissions S."/>
        </authorList>
    </citation>
    <scope>NUCLEOTIDE SEQUENCE [LARGE SCALE GENOMIC DNA]</scope>
    <source>
        <strain evidence="5 6">DSM 20664</strain>
    </source>
</reference>
<feature type="signal peptide" evidence="3">
    <location>
        <begin position="1"/>
        <end position="28"/>
    </location>
</feature>
<dbReference type="PANTHER" id="PTHR47151">
    <property type="entry name" value="LEU/ILE/VAL-BINDING ABC TRANSPORTER SUBUNIT"/>
    <property type="match status" value="1"/>
</dbReference>
<accession>A0ABY1JAN2</accession>
<dbReference type="SUPFAM" id="SSF53822">
    <property type="entry name" value="Periplasmic binding protein-like I"/>
    <property type="match status" value="1"/>
</dbReference>
<evidence type="ECO:0000259" key="4">
    <source>
        <dbReference type="Pfam" id="PF13458"/>
    </source>
</evidence>
<dbReference type="Pfam" id="PF13458">
    <property type="entry name" value="Peripla_BP_6"/>
    <property type="match status" value="1"/>
</dbReference>
<feature type="chain" id="PRO_5046131464" evidence="3">
    <location>
        <begin position="29"/>
        <end position="389"/>
    </location>
</feature>
<comment type="caution">
    <text evidence="5">The sequence shown here is derived from an EMBL/GenBank/DDBJ whole genome shotgun (WGS) entry which is preliminary data.</text>
</comment>
<dbReference type="PANTHER" id="PTHR47151:SF2">
    <property type="entry name" value="AMINO ACID BINDING PROTEIN"/>
    <property type="match status" value="1"/>
</dbReference>
<feature type="domain" description="Leucine-binding protein" evidence="4">
    <location>
        <begin position="32"/>
        <end position="378"/>
    </location>
</feature>
<proteinExistence type="inferred from homology"/>
<dbReference type="EMBL" id="FSQZ01000001">
    <property type="protein sequence ID" value="SIN62353.1"/>
    <property type="molecule type" value="Genomic_DNA"/>
</dbReference>
<organism evidence="5 6">
    <name type="scientific">Acetomicrobium flavidum</name>
    <dbReference type="NCBI Taxonomy" id="49896"/>
    <lineage>
        <taxon>Bacteria</taxon>
        <taxon>Thermotogati</taxon>
        <taxon>Synergistota</taxon>
        <taxon>Synergistia</taxon>
        <taxon>Synergistales</taxon>
        <taxon>Acetomicrobiaceae</taxon>
        <taxon>Acetomicrobium</taxon>
    </lineage>
</organism>
<evidence type="ECO:0000256" key="3">
    <source>
        <dbReference type="SAM" id="SignalP"/>
    </source>
</evidence>
<dbReference type="Proteomes" id="UP000185093">
    <property type="component" value="Unassembled WGS sequence"/>
</dbReference>
<name>A0ABY1JAN2_9BACT</name>
<evidence type="ECO:0000256" key="1">
    <source>
        <dbReference type="ARBA" id="ARBA00010062"/>
    </source>
</evidence>
<dbReference type="Gene3D" id="3.40.50.2300">
    <property type="match status" value="2"/>
</dbReference>
<evidence type="ECO:0000256" key="2">
    <source>
        <dbReference type="ARBA" id="ARBA00022729"/>
    </source>
</evidence>
<dbReference type="InterPro" id="IPR028081">
    <property type="entry name" value="Leu-bd"/>
</dbReference>
<dbReference type="CDD" id="cd06342">
    <property type="entry name" value="PBP1_ABC_LIVBP-like"/>
    <property type="match status" value="1"/>
</dbReference>
<dbReference type="InterPro" id="IPR028082">
    <property type="entry name" value="Peripla_BP_I"/>
</dbReference>
<evidence type="ECO:0000313" key="5">
    <source>
        <dbReference type="EMBL" id="SIN62353.1"/>
    </source>
</evidence>
<comment type="similarity">
    <text evidence="1">Belongs to the leucine-binding protein family.</text>
</comment>
<protein>
    <submittedName>
        <fullName evidence="5">Amino acid/amide ABC transporter substrate-binding protein, HAAT family</fullName>
    </submittedName>
</protein>
<dbReference type="RefSeq" id="WP_074198979.1">
    <property type="nucleotide sequence ID" value="NZ_FSQZ01000001.1"/>
</dbReference>
<evidence type="ECO:0000313" key="6">
    <source>
        <dbReference type="Proteomes" id="UP000185093"/>
    </source>
</evidence>